<accession>A0A066WHL3</accession>
<dbReference type="EMBL" id="JMSN01000002">
    <property type="protein sequence ID" value="KDN53487.1"/>
    <property type="molecule type" value="Genomic_DNA"/>
</dbReference>
<evidence type="ECO:0000256" key="1">
    <source>
        <dbReference type="ARBA" id="ARBA00001917"/>
    </source>
</evidence>
<comment type="catalytic activity">
    <reaction evidence="8">
        <text>a 5,6-dihydrouridine in mRNA + NADP(+) = a uridine in mRNA + NADPH + H(+)</text>
        <dbReference type="Rhea" id="RHEA:69855"/>
        <dbReference type="Rhea" id="RHEA-COMP:14658"/>
        <dbReference type="Rhea" id="RHEA-COMP:17789"/>
        <dbReference type="ChEBI" id="CHEBI:15378"/>
        <dbReference type="ChEBI" id="CHEBI:57783"/>
        <dbReference type="ChEBI" id="CHEBI:58349"/>
        <dbReference type="ChEBI" id="CHEBI:65315"/>
        <dbReference type="ChEBI" id="CHEBI:74443"/>
    </reaction>
    <physiologicalReaction direction="right-to-left" evidence="8">
        <dbReference type="Rhea" id="RHEA:69857"/>
    </physiologicalReaction>
</comment>
<keyword evidence="5" id="KW-0819">tRNA processing</keyword>
<comment type="catalytic activity">
    <reaction evidence="7">
        <text>a 5,6-dihydrouridine in mRNA + NAD(+) = a uridine in mRNA + NADH + H(+)</text>
        <dbReference type="Rhea" id="RHEA:69851"/>
        <dbReference type="Rhea" id="RHEA-COMP:14658"/>
        <dbReference type="Rhea" id="RHEA-COMP:17789"/>
        <dbReference type="ChEBI" id="CHEBI:15378"/>
        <dbReference type="ChEBI" id="CHEBI:57540"/>
        <dbReference type="ChEBI" id="CHEBI:57945"/>
        <dbReference type="ChEBI" id="CHEBI:65315"/>
        <dbReference type="ChEBI" id="CHEBI:74443"/>
    </reaction>
    <physiologicalReaction direction="right-to-left" evidence="7">
        <dbReference type="Rhea" id="RHEA:69853"/>
    </physiologicalReaction>
</comment>
<dbReference type="GO" id="GO:0050660">
    <property type="term" value="F:flavin adenine dinucleotide binding"/>
    <property type="evidence" value="ECO:0007669"/>
    <property type="project" value="InterPro"/>
</dbReference>
<sequence>MPSVTPLRTADTVTDPPPPAKRRRVQDTGEEVDKQLKVAQSQKARQADYMERMGVKGVPDTPLPKSTSRIDFSKGLFLAPMVRIGTLPTRLISLEHGADLVWSPEIVDRAIIGTDRVVDNRTGIIRYIRADAAGSRPADAGSAEREVFSTHPIEKPYMIFQLGSATPALAYAAVSHVAQDVAGVDLNCGCPKPFSTHGGMGSNLLSTPDLLCDILVAMRKAAPSHVSVTCKIRLLPTQEETLDLVKKIVRTSTVDAITVHCRTKEMRPREKALSSRLIEIAQVIKVESAGQVPVVVNGDCWDPEEAQRIMDLTGVTAAMIARGAESNPSVFRRSAPPLSVKSVVAPAWVRYALALDNPFGNTKYCMNQLAIRPALQPAAPSASKKEQSKPVSKPYEGEQGKNALSKADANTLKQKMAQAKSIEDMAKLFNIDPVTQRKNPLDELLRPLRVALEARQTHHHI</sequence>
<feature type="region of interest" description="Disordered" evidence="9">
    <location>
        <begin position="377"/>
        <end position="404"/>
    </location>
</feature>
<name>A0A066WHL3_TILAU</name>
<dbReference type="FunCoup" id="A0A066WHL3">
    <property type="interactions" value="426"/>
</dbReference>
<dbReference type="SUPFAM" id="SSF51395">
    <property type="entry name" value="FMN-linked oxidoreductases"/>
    <property type="match status" value="1"/>
</dbReference>
<dbReference type="PANTHER" id="PTHR45936">
    <property type="entry name" value="TRNA-DIHYDROURIDINE(20) SYNTHASE [NAD(P)+]-LIKE"/>
    <property type="match status" value="1"/>
</dbReference>
<evidence type="ECO:0000256" key="5">
    <source>
        <dbReference type="ARBA" id="ARBA00022694"/>
    </source>
</evidence>
<dbReference type="GO" id="GO:0017150">
    <property type="term" value="F:tRNA dihydrouridine synthase activity"/>
    <property type="evidence" value="ECO:0007669"/>
    <property type="project" value="InterPro"/>
</dbReference>
<dbReference type="Pfam" id="PF01207">
    <property type="entry name" value="Dus"/>
    <property type="match status" value="1"/>
</dbReference>
<dbReference type="OMA" id="CRTRNQR"/>
<comment type="cofactor">
    <cofactor evidence="1">
        <name>FMN</name>
        <dbReference type="ChEBI" id="CHEBI:58210"/>
    </cofactor>
</comment>
<dbReference type="HOGENOM" id="CLU_013299_3_1_1"/>
<keyword evidence="3" id="KW-0288">FMN</keyword>
<evidence type="ECO:0000313" key="11">
    <source>
        <dbReference type="EMBL" id="KDN53487.1"/>
    </source>
</evidence>
<evidence type="ECO:0000259" key="10">
    <source>
        <dbReference type="Pfam" id="PF01207"/>
    </source>
</evidence>
<evidence type="ECO:0000256" key="4">
    <source>
        <dbReference type="ARBA" id="ARBA00022664"/>
    </source>
</evidence>
<keyword evidence="4" id="KW-0507">mRNA processing</keyword>
<dbReference type="Gene3D" id="3.20.20.70">
    <property type="entry name" value="Aldolase class I"/>
    <property type="match status" value="1"/>
</dbReference>
<dbReference type="AlphaFoldDB" id="A0A066WHL3"/>
<dbReference type="GO" id="GO:0006397">
    <property type="term" value="P:mRNA processing"/>
    <property type="evidence" value="ECO:0007669"/>
    <property type="project" value="UniProtKB-KW"/>
</dbReference>
<keyword evidence="6" id="KW-0560">Oxidoreductase</keyword>
<evidence type="ECO:0000313" key="12">
    <source>
        <dbReference type="Proteomes" id="UP000027361"/>
    </source>
</evidence>
<evidence type="ECO:0000256" key="2">
    <source>
        <dbReference type="ARBA" id="ARBA00022630"/>
    </source>
</evidence>
<dbReference type="InterPro" id="IPR052582">
    <property type="entry name" value="tRNA-DUS-like"/>
</dbReference>
<dbReference type="GO" id="GO:0005737">
    <property type="term" value="C:cytoplasm"/>
    <property type="evidence" value="ECO:0007669"/>
    <property type="project" value="TreeGrafter"/>
</dbReference>
<evidence type="ECO:0000256" key="3">
    <source>
        <dbReference type="ARBA" id="ARBA00022643"/>
    </source>
</evidence>
<evidence type="ECO:0000256" key="8">
    <source>
        <dbReference type="ARBA" id="ARBA00049447"/>
    </source>
</evidence>
<organism evidence="11 12">
    <name type="scientific">Tilletiaria anomala (strain ATCC 24038 / CBS 436.72 / UBC 951)</name>
    <dbReference type="NCBI Taxonomy" id="1037660"/>
    <lineage>
        <taxon>Eukaryota</taxon>
        <taxon>Fungi</taxon>
        <taxon>Dikarya</taxon>
        <taxon>Basidiomycota</taxon>
        <taxon>Ustilaginomycotina</taxon>
        <taxon>Exobasidiomycetes</taxon>
        <taxon>Georgefischeriales</taxon>
        <taxon>Tilletiariaceae</taxon>
        <taxon>Tilletiaria</taxon>
    </lineage>
</organism>
<reference evidence="11 12" key="1">
    <citation type="submission" date="2014-05" db="EMBL/GenBank/DDBJ databases">
        <title>Draft genome sequence of a rare smut relative, Tilletiaria anomala UBC 951.</title>
        <authorList>
            <consortium name="DOE Joint Genome Institute"/>
            <person name="Toome M."/>
            <person name="Kuo A."/>
            <person name="Henrissat B."/>
            <person name="Lipzen A."/>
            <person name="Tritt A."/>
            <person name="Yoshinaga Y."/>
            <person name="Zane M."/>
            <person name="Barry K."/>
            <person name="Grigoriev I.V."/>
            <person name="Spatafora J.W."/>
            <person name="Aimea M.C."/>
        </authorList>
    </citation>
    <scope>NUCLEOTIDE SEQUENCE [LARGE SCALE GENOMIC DNA]</scope>
    <source>
        <strain evidence="11 12">UBC 951</strain>
    </source>
</reference>
<evidence type="ECO:0000256" key="9">
    <source>
        <dbReference type="SAM" id="MobiDB-lite"/>
    </source>
</evidence>
<proteinExistence type="predicted"/>
<dbReference type="PROSITE" id="PS01136">
    <property type="entry name" value="UPF0034"/>
    <property type="match status" value="1"/>
</dbReference>
<dbReference type="STRING" id="1037660.A0A066WHL3"/>
<feature type="domain" description="DUS-like FMN-binding" evidence="10">
    <location>
        <begin position="154"/>
        <end position="334"/>
    </location>
</feature>
<dbReference type="CDD" id="cd02801">
    <property type="entry name" value="DUS_like_FMN"/>
    <property type="match status" value="1"/>
</dbReference>
<dbReference type="PANTHER" id="PTHR45936:SF1">
    <property type="entry name" value="TRNA-DIHYDROURIDINE(20) SYNTHASE [NAD(P)+]-LIKE"/>
    <property type="match status" value="1"/>
</dbReference>
<evidence type="ECO:0000256" key="7">
    <source>
        <dbReference type="ARBA" id="ARBA00048342"/>
    </source>
</evidence>
<dbReference type="InterPro" id="IPR018517">
    <property type="entry name" value="tRNA_hU_synthase_CS"/>
</dbReference>
<dbReference type="GeneID" id="25265801"/>
<keyword evidence="12" id="KW-1185">Reference proteome</keyword>
<feature type="compositionally biased region" description="Basic and acidic residues" evidence="9">
    <location>
        <begin position="25"/>
        <end position="36"/>
    </location>
</feature>
<feature type="region of interest" description="Disordered" evidence="9">
    <location>
        <begin position="1"/>
        <end position="47"/>
    </location>
</feature>
<protein>
    <submittedName>
        <fullName evidence="11">FMN-linked oxidoreductase</fullName>
    </submittedName>
</protein>
<dbReference type="InterPro" id="IPR035587">
    <property type="entry name" value="DUS-like_FMN-bd"/>
</dbReference>
<dbReference type="OrthoDB" id="10262250at2759"/>
<dbReference type="InterPro" id="IPR013785">
    <property type="entry name" value="Aldolase_TIM"/>
</dbReference>
<keyword evidence="2" id="KW-0285">Flavoprotein</keyword>
<gene>
    <name evidence="11" type="ORF">K437DRAFT_265844</name>
</gene>
<comment type="caution">
    <text evidence="11">The sequence shown here is derived from an EMBL/GenBank/DDBJ whole genome shotgun (WGS) entry which is preliminary data.</text>
</comment>
<dbReference type="Proteomes" id="UP000027361">
    <property type="component" value="Unassembled WGS sequence"/>
</dbReference>
<dbReference type="RefSeq" id="XP_013246326.1">
    <property type="nucleotide sequence ID" value="XM_013390872.1"/>
</dbReference>
<evidence type="ECO:0000256" key="6">
    <source>
        <dbReference type="ARBA" id="ARBA00023002"/>
    </source>
</evidence>
<dbReference type="InParanoid" id="A0A066WHL3"/>